<dbReference type="Pfam" id="PF00335">
    <property type="entry name" value="Tetraspanin"/>
    <property type="match status" value="2"/>
</dbReference>
<sequence length="6433" mass="679998">MGWYLVAVFGLAWHACILKLLDASQVATAGSSSSPQTDCGSVGVTTADIASDGSLSWTDTVGSGDTEIMGGDALDSAGNLYVVGSTRGNITSAICNAGSFDIFILKYASSGSRLWQKQIGTPQHDEARSIVIVKEASGNDYVYVVGITYGAMDEELHVTNGYRQFGGRDVFLVKFDTAGNKLWSRQFGTSTDDYPYGITVDAGNILVSGGAGAGSTAIKFLASFNTTGTLLDMVADGGVSTLPIQTLLSEAESTVGSYSVVLNRPPTATVTITVSHPALLTPTGQTRPQVVFGPSTLLFTTTTWNIPQVVNVTAINDAICEHTHYASIVHSAASTDPHYQGATPFVLGTTHYFAIRDDDIASIVLSRRHLFPVEGGAKDTYEYSRTCLLGKLHGAMCRVVLTSQPWADVTVTAVAMQPQQTLLNQSQLLFTPANWNIAQSITVAAVDDTMAENEANGVHSGGAILHYSSSRDANYNTRQPSCYYLATCNCNGIVSRGNCSTSPASCVAGAPLLVCDTNTTVLGNGAHSPRLLGGNATTPVDAIPVRFGAPRLNPNPPTSTVVTLNANMELVESSVRQVYFDPAPVDDGWGGTWTLQAIQRLNASANPNPLSYTVPGLNLSAVPADVAGYVFSFLAVSNGAALAALGQDEKMLLWATCVGLERLTTQRWAYEAWPPGMADRVLDALFQIFPNLHESQLWNCGGSHFAPAVAVNVTIFDNDPGESSVLNGADSHVAVTISKPTLHVAKGGAVDSYTVVLQSPPSQTSGAAAVTATFCASTGVRDVCQTSFTPATYRDTFVVPPTATSDSVTIVANGNDRLSISPPFVTFTNMNWFLPQTFTVAAIANSKADGSLNTTITHSVFATGTLAQQYVGAAFWMAQSLPLFSTAALVPALRYNALPSLYYSPNHQTIQVVVQSNDSAGVMVSAPSKSIKEIQVPLDANAVGTTSLGICMDSLTTSVLSGVMNSVLLFVANQTSYVRFQLPFLHHAAFGSTLGAATLELKQTPYAVVNMTWLNITATLNPTFTVRVSLVQTNWSEAAFAVPPPLPLAALVQNVTMVDSVLRIDVTPLVVAIGAAMPVVAFKLDVLAASASVQLYARSDPENLPPSLVLRTQLPNLLLGQPVTQSPSSAGAAAAVDGDPTTATTDAFDWWQVALPTVQPLGTLAVFLPTTVTAGTITIVVATTELNASWTPSLGESPGILIHAAPIRRPVFVWPVPGAGRVIRLYATPPTISLADVQLYPRGVNITTTDDGYAIRATNFVTEAKVNSPYEPRPAWALASGSFLRDDNLAAGMPTTQSSVAAAGMTAFETNPWWQVDLGSIQAIGHITLVLARSLVEATACTNPATPAAPNTISTFTAARLRLSDSAMTATVNASAETTLTIPLGACFDLKLDWRAYASGRCTGFQATALAGRYLRLDLLGTGTLNVASVNVRRWAAWMTRYALLELRGSGLRPLALPAFSFLGPNQTVLPYQIFAASSSQNFNLSQPWSGSCFVGAVPSVREWLVVDFYTVQSLRSLVLSVGTTPCTGAVAPVTAISVAVYGDARPTFASPSVATDSCTCQSDAAGRTSTDTLVNQGTTLFWGAFRDLVILAPPAALPCNVLPLLSDSYSVFVVRDEPLLYAPLRQPDADVNVTTTNVVFQPTAAFPTSFASLPSAAAALTVTSVFGRTAWFGSAYADTGDSSFTLEFWAAFPSLSSGPLAIYAPSTRARFEIGLAANQSLYFALHDGDITTTVVGPAPVPSVAAATATWHHIVASYDWKLQQQALYINKWRVDTAATTTWTGSVQRSDSVVLRTSGSVVFSGPAWLASVAFYQRPLAAFDVLEHFYQPTPQKSYAMMAIRLTTNPATAVDVNLVAESTCYRWGLCNSSAQPSTLRFTAANWDTDQYVLVHATDDFMAEGLHRDTLVYEVQSAPIPVLSTQVTTAAYSMAPSADIEALFTSYALNQTVVQAQPLTAALNAMYGAVQLAWATQNITVIPTLVGGYGNLSLPPLQLAIADVDVATVEISSYYLLISEDGLRDIFQVVLTAEPKADVWIYLDASTDCYRPCGVATPSNPCPVVARPVGNETMLCNCTVSPLTLHFTPTTWEHPQAVTVVPTDDRLDESSTHFTKIVVTTTSNDPEYNNMFLESIRVAVVDNDESNILLSTAAINLTEANTTAVSTLHPWLTWRSLAATYTMVLATEPWCEVNITISNEAMGGCYRTCGYPIDPSTCGLPRPVATNSIDIRSSSVRELQAVTASMPTTNGIQIVTTTTTHVDPVFVVTLTGGYALVTYQLTLTFPAGTALGAAPYGSTFQLSTTTAVTGPLDGFVSAIALQTALVGLQPGFAVTRTTTPAAPGKPLTLTWRIAYTLASPAAPVLVLNLPQAFPGAGALAAVVPAPVPPSGLLGWSYGPVPGALAVAYGASAADLATYLETVPGINTVVVQRSTIDFGFAYTITFTSVPKYYGSVGVDLSKLVVSPAAATPVTAASANTRLPNQIGGYFQLQYRVNASYTGFSTPLRYNATTDEVAAALLLIPTLGPVVVQARQLTPELTYTWTIEFAGNVGPVSNLTAASVNLTGQGSNVGVSFVQQGDQLGGFFTLSLGGTFVHEYPTGEIYDLYMPPKTTPPLPVNAPAAAVQQALLNLALAVPLVGVSVVRVDSRCDGFGRCRQYSWQVSFPQTAGNVPELTVQSSLTGAGATLVPATLSNGTYLTGYFSISIALNGSSGTTWLLPINVTSDGMKEALEAFPFVTSNRAEDSPFDPADAAAVPKATKGVRVSRTGPYLDGGYTWLLDWSLNDWQRFTNVNISVNTSLVGQDLVPVVVATEHNAAGPRCAIYPKTVFTPDPTDSFGLRGSCVYPLVTTVDPERYLCNMTVGNPRQIFDASNWYLPQPISVYSVHDFLDERSVQSNVTLSALTHEAYTLDFIYAGLAIPSVTVGVTDVDVAKVVVSKTLVVVSENGSLVDSYTVVLTTEPRASVLVVAHPYIDWTDCYRFGLCNVTLDTASVLFTVEDWYVPQVISLHATADHLDEADVHFGGISHDVFSADAKYNHTPVANITVQIYDADTSAVLVSKTKVTISEAGAGDTYTIVLATEPWAKVTITPVSNGTDALGNIISLSAPIVFSSLNWNVSQAITINAVHDWRVDPLPHATLVTHVVSTNDLIYINCSVANVTATTTDMDIAGLELSSPSINGTEGSPTPITYSVRLTSKPWFPVVVSFNGSYDGCNFGVCNVTVLTTSLVFGAANWSTWQPVRVQVNADPFDEGGLHLANISHTLTTADGWYTAVTPPLMVVRIADTKQSGVALSTDQNLTVAQGSFNASFAVVLTSAPWSDVSVLLQIPSETFVPRGGLAKISEPLIVATSAASGAVVSSLLFTLANWNVSQVVVLSALGTGSLKPLTLQTSITAQARSADARYNATAATSLFVTVLGKEDVPPPVPLAAIFDSTGVKIHITFDSTVFQNATMTVEPTQPTTNIAARYVLPNAPFSCALVWNLTASPTFSLGAGANCLWLNLTTMQMVLGTGATIAPKDVLTLNDCGSQYMTPSGVCTSPFVLKSRDYNVLYTTASVAVTLGPVVVPQIVLVGPKSIGPCGVLALDATGSSGGANRPFSIQWFGVLSSAVNTTTDAASVYAQSMALYSTIAPYCTANTTIVVSRAVLLSGRSYVMGLRLTNFFAQTGVASQVVATLSDPIPTVSIVGPGLLRQPRTAPVMIQAATAPTTSGCAGVTSAVVYAWTVFATDTANNTVVAKVANTAVDPRYFVLPADTLAANTNYTFRITASYAAQPTASSSDQAVVSVLPSPIVAQFAGGSHVLGALDALTLNASASYDPDLVSRVLQYSWSCLDVTPAFNATTNASLGAANLPCLNPLTGSKIDLSAVGSGVLVLVPGSFAAPKTLRFTVVVTAPCNQGAVGCATRSASASTDVTTVAGRIPIVQIQASATQVNPSSKVVLTPNVSSLYPFTTLWSQDVGDLNLSQSGFLFPLTTQQNVLAPNILTPGKTYVFRLTALDSTGNMGSGTISISVNAPPTPGTITISPAQGTAIADQFTVTCSGWTDANLPLTYAFYLNANSTLVPLASELTLPSTQVRLFLNDAAKPNDTVTVVAHITDALGGTSTTSATALVLQPVTTNTQAFWTTISNSTLNAAITDGNFNDALSVLVSTTAVLSARHSLATGCNSTTCGTNGACNTAATACICAVGFSGSSCSVPDAAVNEMAQQMLGSLLTLTTVVQPTAATLTQSALALSSIVALNDEAAIDTTNVGKAASVLATITSTAVALPDPSAFATASGGSVLSATAVLARSSNASATTSRRRLASAASGFDTLLESLFTMVAISSAGLLAGQAPVAITSPQLSSYSVLGDALPFGLNGRPASVALTPVVDACIPDTYFLDVVAWTTPVHTTQLPSDTPAVSPSVEIGIHTLTAYQAAQLQGQPLAMSSLGPTDACVLAQQDQINTDLLLPLVTVTIGHGALTAGPRFATTCLAWNSSIAQWDSTQCTKVTAASTPTATVCSCTRLGGLEVVVAVAEVLAFEPLNPTVYRDDPSSVIPGVALGLLMCAYAVGLRWSARQDKADKEALRLQRLGKLSKATWNELLQVEQAKTVEDIAPRNMRAPLVMDDDTIGHAFLATWQPGDRADPTEGEATAVAAEAAVLASYAAITEVALFGTLRLQSQHLVVRRGLQLLNGFLVVVATVFIAIGVDFYAFLGNTTANVAVAVFGPPVGLGFLLFGLALAAVSGLGLLAAAANTSSRLRSVYIVLLLLLLVGETILIGIAHKHVVDVADFPKATFSFLQGRWTNVSPAVRESIQNELGCCGFATVADAPELPCPDVALLAPERACFPTLTAAASTLFGQLFSSLAGLVIVQVVALGLANVLVRWEALRISALAAGTSPKPSLVEVLLRCTLPVASHLSACAMLFSIVAGLDVLLQWDLFALASVTVFVRLEFGIPIVIVSCLYLGLHLHGASAVAGAHVRGMKTYVFGHVVLLIAGAALAIVLTTVSANLGTYTNLQTILQARYLGLSAQAKLELETDLVCCGFNATSQGACAPPTAAPLCAGPVTTAIANFAFVTQERLTTYLLSQLGVAFFTGLFVAMQKDEPTLAAPASHAADEFTDPLNVLVRRVCTQIVLLASLVVAFCGALLVGVGVDILLETNIVAVSAVLTAFSYYTGAYILLLGVLLLGGSGLGLFAGLTRAQRWLWYFGALLLSACVCCLALFAAAYRMQNPTVAQVVNATLYQTWKGFVPATKQFVQDAYGCCGYDRIGDNFTLPYTVATWTLNATSGVKTTVTAPACPAVATDGCAPAMLATLQTAARAGETTAIFLAAVLFVLFVTTAVLYYRQGRKRAVTWQVLVLQCAFLGVSTGVGLSLLGLGLLGIDVAAGTTVFTSNVVQVLFGGRIGGAVIASVTVAMGLTSYGVYGAINKTLHITLVYLVVAFVLVLVAWSCTGVVGGWVLRGNWQARLDAYLDGIWSGLVADDRSFVASSYACCGYQDPVLLPSGLLQFDRAVANGTLQCPPLAATGCRTALLSDATVLLDQLYKLLAAYATLQSALWVVAGALLHGLVALQPSVWAALRRKMRWWLAKYRDDVKKRHVALSLHYTYDPKFTRCQRLTCILCAVVAMTCVDAAVTAAYGCTRLGPVTCEPQTPGEIVGYGLLYSLVSVAVQLLFAALFQHVRHRQDDDDGAKVAERRRKEKVYLREVFHHSLQAVASKFGTFAMATTEERFYSWLATQVARATVSLSWLRVLLAVAFCVYIGLSQLGLGFYVYGVQVPGTFLALTIPAVLLVTSVLVALCRVVKAKKRFTRHAYVGYLVATAASSLLICFICVAIFMIVQAMDEPTTPPNWTQRNANFSVVASVRAIWLNDTVGYNRKQWQTQLQCCGLPEFPLRPCPMGSSTLQNVTAQRVDGTTVTKTVTIVHDLGGCLDPIVGQIQQVVTTVVAILVTVAVLELCYAACTYFLARDLVISWDTQLRRASMKNDATAEPLDEVPAREPAPPQRGRMLSSLVQTSINNVSKSVAGLLSKSSLSPATRPKPATSERLAHMKLQLRMRYPAWVPRVVFAAAFLWVVGTVAGTLLLALRLADDGAWLWLGAATLSAALHLAVIEPLVLFGCVVSQTLALWWESTWLAVLIGMGRAMLHLDAGDEAVKAIMDPFTRIRHNAATVIQRRWVCKLCRLRYLIILRVARETEHRTKIETRLRTIKAAVSSFTREETEAFTMLFRDADHAKTGLVSYKVVSHAVHALGVQVPAAVVKEYLVALDPGFVELIDIDYFLYAMSCIRAYHQAQQEAHNTEDALVVSHSPEAKFQVKRQNVLRELKEKRESVSKHLMSKVGKLASQLHRHEAPKEKEAKEDEPKLAGAYILLNTKNKPRPGSATTARGGPVPPPTPLPMAVPEPPVDAAVQERSAEAVAARPDTRGQLSVRATKDIEKAMKLLKTKHEGPGKKRKK</sequence>
<feature type="domain" description="EGF-like" evidence="12">
    <location>
        <begin position="4156"/>
        <end position="4190"/>
    </location>
</feature>
<feature type="transmembrane region" description="Helical" evidence="10">
    <location>
        <begin position="4882"/>
        <end position="4904"/>
    </location>
</feature>
<feature type="transmembrane region" description="Helical" evidence="10">
    <location>
        <begin position="5110"/>
        <end position="5134"/>
    </location>
</feature>
<evidence type="ECO:0000313" key="14">
    <source>
        <dbReference type="EMBL" id="OQR99823.1"/>
    </source>
</evidence>
<dbReference type="InterPro" id="IPR000203">
    <property type="entry name" value="GPS"/>
</dbReference>
<feature type="transmembrane region" description="Helical" evidence="10">
    <location>
        <begin position="4701"/>
        <end position="4726"/>
    </location>
</feature>
<feature type="transmembrane region" description="Helical" evidence="10">
    <location>
        <begin position="5413"/>
        <end position="5438"/>
    </location>
</feature>
<feature type="region of interest" description="Disordered" evidence="9">
    <location>
        <begin position="5963"/>
        <end position="5982"/>
    </location>
</feature>
<evidence type="ECO:0000256" key="10">
    <source>
        <dbReference type="SAM" id="Phobius"/>
    </source>
</evidence>
<dbReference type="InterPro" id="IPR000742">
    <property type="entry name" value="EGF"/>
</dbReference>
<evidence type="ECO:0000259" key="12">
    <source>
        <dbReference type="PROSITE" id="PS50026"/>
    </source>
</evidence>
<gene>
    <name evidence="14" type="ORF">ACHHYP_04297</name>
</gene>
<dbReference type="InterPro" id="IPR014010">
    <property type="entry name" value="REJ_dom"/>
</dbReference>
<feature type="transmembrane region" description="Helical" evidence="10">
    <location>
        <begin position="6043"/>
        <end position="6066"/>
    </location>
</feature>
<dbReference type="GO" id="GO:0005261">
    <property type="term" value="F:monoatomic cation channel activity"/>
    <property type="evidence" value="ECO:0007669"/>
    <property type="project" value="TreeGrafter"/>
</dbReference>
<dbReference type="InterPro" id="IPR002859">
    <property type="entry name" value="PKD/REJ-like"/>
</dbReference>
<keyword evidence="6 10" id="KW-0472">Membrane</keyword>
<evidence type="ECO:0000256" key="11">
    <source>
        <dbReference type="SAM" id="SignalP"/>
    </source>
</evidence>
<evidence type="ECO:0000256" key="7">
    <source>
        <dbReference type="ARBA" id="ARBA00023157"/>
    </source>
</evidence>
<feature type="transmembrane region" description="Helical" evidence="10">
    <location>
        <begin position="4666"/>
        <end position="4689"/>
    </location>
</feature>
<dbReference type="EMBL" id="JNBR01000039">
    <property type="protein sequence ID" value="OQR99823.1"/>
    <property type="molecule type" value="Genomic_DNA"/>
</dbReference>
<dbReference type="GO" id="GO:0005886">
    <property type="term" value="C:plasma membrane"/>
    <property type="evidence" value="ECO:0007669"/>
    <property type="project" value="TreeGrafter"/>
</dbReference>
<proteinExistence type="inferred from homology"/>
<dbReference type="GO" id="GO:0006816">
    <property type="term" value="P:calcium ion transport"/>
    <property type="evidence" value="ECO:0007669"/>
    <property type="project" value="TreeGrafter"/>
</dbReference>
<evidence type="ECO:0000256" key="8">
    <source>
        <dbReference type="PROSITE-ProRule" id="PRU00076"/>
    </source>
</evidence>
<keyword evidence="8" id="KW-0245">EGF-like domain</keyword>
<dbReference type="PANTHER" id="PTHR46730">
    <property type="entry name" value="POLYCYSTIN-1"/>
    <property type="match status" value="1"/>
</dbReference>
<feature type="region of interest" description="Disordered" evidence="9">
    <location>
        <begin position="6351"/>
        <end position="6384"/>
    </location>
</feature>
<dbReference type="InterPro" id="IPR013320">
    <property type="entry name" value="ConA-like_dom_sf"/>
</dbReference>
<dbReference type="OrthoDB" id="167314at2759"/>
<feature type="transmembrane region" description="Helical" evidence="10">
    <location>
        <begin position="4738"/>
        <end position="4758"/>
    </location>
</feature>
<feature type="disulfide bond" evidence="8">
    <location>
        <begin position="4180"/>
        <end position="4189"/>
    </location>
</feature>
<dbReference type="Proteomes" id="UP000243579">
    <property type="component" value="Unassembled WGS sequence"/>
</dbReference>
<feature type="transmembrane region" description="Helical" evidence="10">
    <location>
        <begin position="4530"/>
        <end position="4549"/>
    </location>
</feature>
<keyword evidence="5 10" id="KW-1133">Transmembrane helix</keyword>
<dbReference type="SUPFAM" id="SSF49785">
    <property type="entry name" value="Galactose-binding domain-like"/>
    <property type="match status" value="2"/>
</dbReference>
<dbReference type="PROSITE" id="PS01186">
    <property type="entry name" value="EGF_2"/>
    <property type="match status" value="1"/>
</dbReference>
<evidence type="ECO:0000256" key="4">
    <source>
        <dbReference type="ARBA" id="ARBA00022737"/>
    </source>
</evidence>
<dbReference type="InterPro" id="IPR008979">
    <property type="entry name" value="Galactose-bd-like_sf"/>
</dbReference>
<organism evidence="14 15">
    <name type="scientific">Achlya hypogyna</name>
    <name type="common">Oomycete</name>
    <name type="synonym">Protoachlya hypogyna</name>
    <dbReference type="NCBI Taxonomy" id="1202772"/>
    <lineage>
        <taxon>Eukaryota</taxon>
        <taxon>Sar</taxon>
        <taxon>Stramenopiles</taxon>
        <taxon>Oomycota</taxon>
        <taxon>Saprolegniomycetes</taxon>
        <taxon>Saprolegniales</taxon>
        <taxon>Achlyaceae</taxon>
        <taxon>Achlya</taxon>
    </lineage>
</organism>
<feature type="transmembrane region" description="Helical" evidence="10">
    <location>
        <begin position="5534"/>
        <end position="5557"/>
    </location>
</feature>
<evidence type="ECO:0000256" key="9">
    <source>
        <dbReference type="SAM" id="MobiDB-lite"/>
    </source>
</evidence>
<evidence type="ECO:0000313" key="15">
    <source>
        <dbReference type="Proteomes" id="UP000243579"/>
    </source>
</evidence>
<comment type="similarity">
    <text evidence="2">Belongs to the polycystin family.</text>
</comment>
<dbReference type="SMART" id="SM00303">
    <property type="entry name" value="GPS"/>
    <property type="match status" value="1"/>
</dbReference>
<dbReference type="InterPro" id="IPR018499">
    <property type="entry name" value="Tetraspanin/Peripherin"/>
</dbReference>
<evidence type="ECO:0000256" key="1">
    <source>
        <dbReference type="ARBA" id="ARBA00004141"/>
    </source>
</evidence>
<accession>A0A1V9ZPD1</accession>
<evidence type="ECO:0000256" key="6">
    <source>
        <dbReference type="ARBA" id="ARBA00023136"/>
    </source>
</evidence>
<dbReference type="SUPFAM" id="SSF101898">
    <property type="entry name" value="NHL repeat"/>
    <property type="match status" value="1"/>
</dbReference>
<dbReference type="Pfam" id="PF13385">
    <property type="entry name" value="Laminin_G_3"/>
    <property type="match status" value="1"/>
</dbReference>
<keyword evidence="4" id="KW-0677">Repeat</keyword>
<feature type="transmembrane region" description="Helical" evidence="10">
    <location>
        <begin position="5919"/>
        <end position="5945"/>
    </location>
</feature>
<keyword evidence="7 8" id="KW-1015">Disulfide bond</keyword>
<dbReference type="Pfam" id="PF02010">
    <property type="entry name" value="REJ"/>
    <property type="match status" value="1"/>
</dbReference>
<feature type="transmembrane region" description="Helical" evidence="10">
    <location>
        <begin position="4841"/>
        <end position="4861"/>
    </location>
</feature>
<reference evidence="14 15" key="1">
    <citation type="journal article" date="2014" name="Genome Biol. Evol.">
        <title>The secreted proteins of Achlya hypogyna and Thraustotheca clavata identify the ancestral oomycete secretome and reveal gene acquisitions by horizontal gene transfer.</title>
        <authorList>
            <person name="Misner I."/>
            <person name="Blouin N."/>
            <person name="Leonard G."/>
            <person name="Richards T.A."/>
            <person name="Lane C.E."/>
        </authorList>
    </citation>
    <scope>NUCLEOTIDE SEQUENCE [LARGE SCALE GENOMIC DNA]</scope>
    <source>
        <strain evidence="14 15">ATCC 48635</strain>
    </source>
</reference>
<dbReference type="STRING" id="1202772.A0A1V9ZPD1"/>
<feature type="domain" description="REJ" evidence="13">
    <location>
        <begin position="3979"/>
        <end position="4049"/>
    </location>
</feature>
<feature type="transmembrane region" description="Helical" evidence="10">
    <location>
        <begin position="6105"/>
        <end position="6123"/>
    </location>
</feature>
<feature type="transmembrane region" description="Helical" evidence="10">
    <location>
        <begin position="5378"/>
        <end position="5401"/>
    </location>
</feature>
<dbReference type="Gene3D" id="2.60.120.200">
    <property type="match status" value="1"/>
</dbReference>
<keyword evidence="11" id="KW-0732">Signal</keyword>
<dbReference type="SUPFAM" id="SSF47473">
    <property type="entry name" value="EF-hand"/>
    <property type="match status" value="1"/>
</dbReference>
<comment type="subcellular location">
    <subcellularLocation>
        <location evidence="1">Membrane</location>
        <topology evidence="1">Multi-pass membrane protein</topology>
    </subcellularLocation>
</comment>
<feature type="transmembrane region" description="Helical" evidence="10">
    <location>
        <begin position="5757"/>
        <end position="5781"/>
    </location>
</feature>
<dbReference type="PROSITE" id="PS50026">
    <property type="entry name" value="EGF_3"/>
    <property type="match status" value="1"/>
</dbReference>
<evidence type="ECO:0000259" key="13">
    <source>
        <dbReference type="PROSITE" id="PS51111"/>
    </source>
</evidence>
<evidence type="ECO:0000256" key="2">
    <source>
        <dbReference type="ARBA" id="ARBA00007200"/>
    </source>
</evidence>
<dbReference type="InterPro" id="IPR011992">
    <property type="entry name" value="EF-hand-dom_pair"/>
</dbReference>
<feature type="transmembrane region" description="Helical" evidence="10">
    <location>
        <begin position="4962"/>
        <end position="4983"/>
    </location>
</feature>
<protein>
    <submittedName>
        <fullName evidence="14">Transmembrane protein</fullName>
    </submittedName>
</protein>
<keyword evidence="15" id="KW-1185">Reference proteome</keyword>
<dbReference type="Gene3D" id="2.60.120.260">
    <property type="entry name" value="Galactose-binding domain-like"/>
    <property type="match status" value="2"/>
</dbReference>
<feature type="signal peptide" evidence="11">
    <location>
        <begin position="1"/>
        <end position="23"/>
    </location>
</feature>
<feature type="transmembrane region" description="Helical" evidence="10">
    <location>
        <begin position="5636"/>
        <end position="5656"/>
    </location>
</feature>
<keyword evidence="3 10" id="KW-0812">Transmembrane</keyword>
<comment type="caution">
    <text evidence="14">The sequence shown here is derived from an EMBL/GenBank/DDBJ whole genome shotgun (WGS) entry which is preliminary data.</text>
</comment>
<dbReference type="PROSITE" id="PS51111">
    <property type="entry name" value="REJ"/>
    <property type="match status" value="1"/>
</dbReference>
<feature type="transmembrane region" description="Helical" evidence="10">
    <location>
        <begin position="5303"/>
        <end position="5322"/>
    </location>
</feature>
<feature type="compositionally biased region" description="Basic and acidic residues" evidence="9">
    <location>
        <begin position="6325"/>
        <end position="6339"/>
    </location>
</feature>
<evidence type="ECO:0000256" key="5">
    <source>
        <dbReference type="ARBA" id="ARBA00022989"/>
    </source>
</evidence>
<feature type="compositionally biased region" description="Pro residues" evidence="9">
    <location>
        <begin position="6367"/>
        <end position="6382"/>
    </location>
</feature>
<feature type="transmembrane region" description="Helical" evidence="10">
    <location>
        <begin position="5154"/>
        <end position="5175"/>
    </location>
</feature>
<feature type="transmembrane region" description="Helical" evidence="10">
    <location>
        <begin position="5334"/>
        <end position="5358"/>
    </location>
</feature>
<dbReference type="PROSITE" id="PS00022">
    <property type="entry name" value="EGF_1"/>
    <property type="match status" value="1"/>
</dbReference>
<feature type="transmembrane region" description="Helical" evidence="10">
    <location>
        <begin position="5793"/>
        <end position="5817"/>
    </location>
</feature>
<name>A0A1V9ZPD1_ACHHY</name>
<dbReference type="PANTHER" id="PTHR46730:SF1">
    <property type="entry name" value="PLAT DOMAIN-CONTAINING PROTEIN"/>
    <property type="match status" value="1"/>
</dbReference>
<feature type="transmembrane region" description="Helical" evidence="10">
    <location>
        <begin position="5182"/>
        <end position="5204"/>
    </location>
</feature>
<feature type="transmembrane region" description="Helical" evidence="10">
    <location>
        <begin position="5595"/>
        <end position="5616"/>
    </location>
</feature>
<evidence type="ECO:0000256" key="3">
    <source>
        <dbReference type="ARBA" id="ARBA00022692"/>
    </source>
</evidence>
<feature type="transmembrane region" description="Helical" evidence="10">
    <location>
        <begin position="5057"/>
        <end position="5076"/>
    </location>
</feature>
<feature type="transmembrane region" description="Helical" evidence="10">
    <location>
        <begin position="5729"/>
        <end position="5751"/>
    </location>
</feature>
<comment type="caution">
    <text evidence="8">Lacks conserved residue(s) required for the propagation of feature annotation.</text>
</comment>
<feature type="region of interest" description="Disordered" evidence="9">
    <location>
        <begin position="6317"/>
        <end position="6339"/>
    </location>
</feature>
<feature type="transmembrane region" description="Helical" evidence="10">
    <location>
        <begin position="6072"/>
        <end position="6098"/>
    </location>
</feature>
<feature type="chain" id="PRO_5010739008" evidence="11">
    <location>
        <begin position="24"/>
        <end position="6433"/>
    </location>
</feature>
<dbReference type="SUPFAM" id="SSF49899">
    <property type="entry name" value="Concanavalin A-like lectins/glucanases"/>
    <property type="match status" value="1"/>
</dbReference>
<feature type="transmembrane region" description="Helical" evidence="10">
    <location>
        <begin position="4916"/>
        <end position="4941"/>
    </location>
</feature>